<evidence type="ECO:0000256" key="1">
    <source>
        <dbReference type="SAM" id="SignalP"/>
    </source>
</evidence>
<reference evidence="2" key="1">
    <citation type="submission" date="2014-03" db="EMBL/GenBank/DDBJ databases">
        <title>The sialotranscriptome of Amblyomma triste, Amblyomma parvum and Amblyomma cajennense ticks, uncovered by 454-based RNA-seq.</title>
        <authorList>
            <person name="Garcia G.R."/>
            <person name="Gardinassi L.G."/>
            <person name="Ribeiro J.M."/>
            <person name="Anatriello E."/>
            <person name="Ferreira B.R."/>
            <person name="Moreira H.N."/>
            <person name="Mafra C."/>
            <person name="Olegario M.M."/>
            <person name="Szabo P.J."/>
            <person name="Miranda-Santos I.K."/>
            <person name="Maruyama S.R."/>
        </authorList>
    </citation>
    <scope>NUCLEOTIDE SEQUENCE</scope>
    <source>
        <strain evidence="2">Mato Grasso do Sul</strain>
        <tissue evidence="2">Salivary glands</tissue>
    </source>
</reference>
<feature type="chain" id="PRO_5001516559" evidence="1">
    <location>
        <begin position="23"/>
        <end position="106"/>
    </location>
</feature>
<protein>
    <submittedName>
        <fullName evidence="2">Putative secreted protein</fullName>
    </submittedName>
</protein>
<accession>A0A023G1W9</accession>
<dbReference type="AlphaFoldDB" id="A0A023G1W9"/>
<keyword evidence="1" id="KW-0732">Signal</keyword>
<proteinExistence type="evidence at transcript level"/>
<name>A0A023G1W9_AMBTT</name>
<sequence length="106" mass="11547">MVVLKATLVVVMIEANVAEVEATTWCITTRTNLSSTTSVARPLKEAKGMCIKSAYDFATVATSCISRHPCILPSLSFPRVLDTGLRQTFATKLIPVLIPDRILAHM</sequence>
<feature type="signal peptide" evidence="1">
    <location>
        <begin position="1"/>
        <end position="22"/>
    </location>
</feature>
<evidence type="ECO:0000313" key="2">
    <source>
        <dbReference type="EMBL" id="JAC27642.1"/>
    </source>
</evidence>
<organism evidence="2">
    <name type="scientific">Amblyomma triste</name>
    <name type="common">Neotropical tick</name>
    <dbReference type="NCBI Taxonomy" id="251400"/>
    <lineage>
        <taxon>Eukaryota</taxon>
        <taxon>Metazoa</taxon>
        <taxon>Ecdysozoa</taxon>
        <taxon>Arthropoda</taxon>
        <taxon>Chelicerata</taxon>
        <taxon>Arachnida</taxon>
        <taxon>Acari</taxon>
        <taxon>Parasitiformes</taxon>
        <taxon>Ixodida</taxon>
        <taxon>Ixodoidea</taxon>
        <taxon>Ixodidae</taxon>
        <taxon>Amblyomminae</taxon>
        <taxon>Amblyomma</taxon>
    </lineage>
</organism>
<dbReference type="EMBL" id="GBBM01007776">
    <property type="protein sequence ID" value="JAC27642.1"/>
    <property type="molecule type" value="mRNA"/>
</dbReference>